<dbReference type="Gene3D" id="3.30.70.270">
    <property type="match status" value="1"/>
</dbReference>
<evidence type="ECO:0000256" key="2">
    <source>
        <dbReference type="ARBA" id="ARBA00034247"/>
    </source>
</evidence>
<accession>D1B521</accession>
<evidence type="ECO:0000259" key="4">
    <source>
        <dbReference type="PROSITE" id="PS50887"/>
    </source>
</evidence>
<sequence length="477" mass="54456">MRLKTKVVVIIAGLLLGVSILGSLFNYLKSVNETQAQLQNTSLPLSVDNIYTEIQQRMIEPLLVSSLMAHDTFMRDWIMEGEGDMNGIVRYLTEIQQKYDIFTTFLVSDVTKHYYHPRGFIDVVNEQNSADAWYFRFKNQPEVYEINLDYNANLSDALIMFINYKVMNYKNEMIGATGVGVKLLNIEAMLNSFKSKYKYDVYFIDPKGELMLYSQGLNKRGNIANIAGLSELKEAIFSGKQTQFEYKDTEGEYLLNTKYIDKLKLHLFVEINKKEYLATLQKTFYTNLLMSLLVTLLVIAIIVYTINIYQKQLVQLASEDALTKLYNRREFNEQFERFSKMHHKGQTSLALMLIDVDDFKEVNDTFGHLVGDEVLVRLAQLLKENVRSSDIVARWGGEEFAILLVGVCIETTEEIAQILCERIKHDAVLQGILGRALSVSIGVGMFNHLESQDGLVHKVDNALYAAKKAGKDQVVIA</sequence>
<keyword evidence="3" id="KW-0472">Membrane</keyword>
<feature type="transmembrane region" description="Helical" evidence="3">
    <location>
        <begin position="284"/>
        <end position="306"/>
    </location>
</feature>
<dbReference type="PANTHER" id="PTHR45138:SF9">
    <property type="entry name" value="DIGUANYLATE CYCLASE DGCM-RELATED"/>
    <property type="match status" value="1"/>
</dbReference>
<dbReference type="CDD" id="cd01949">
    <property type="entry name" value="GGDEF"/>
    <property type="match status" value="1"/>
</dbReference>
<dbReference type="Proteomes" id="UP000002222">
    <property type="component" value="Chromosome"/>
</dbReference>
<evidence type="ECO:0000313" key="6">
    <source>
        <dbReference type="Proteomes" id="UP000002222"/>
    </source>
</evidence>
<dbReference type="Pfam" id="PF00990">
    <property type="entry name" value="GGDEF"/>
    <property type="match status" value="1"/>
</dbReference>
<dbReference type="KEGG" id="sdl:Sdel_2179"/>
<keyword evidence="3" id="KW-0812">Transmembrane</keyword>
<dbReference type="Gene3D" id="3.30.450.20">
    <property type="entry name" value="PAS domain"/>
    <property type="match status" value="1"/>
</dbReference>
<dbReference type="InterPro" id="IPR000160">
    <property type="entry name" value="GGDEF_dom"/>
</dbReference>
<dbReference type="GO" id="GO:0005886">
    <property type="term" value="C:plasma membrane"/>
    <property type="evidence" value="ECO:0007669"/>
    <property type="project" value="TreeGrafter"/>
</dbReference>
<dbReference type="PANTHER" id="PTHR45138">
    <property type="entry name" value="REGULATORY COMPONENTS OF SENSORY TRANSDUCTION SYSTEM"/>
    <property type="match status" value="1"/>
</dbReference>
<dbReference type="SUPFAM" id="SSF55073">
    <property type="entry name" value="Nucleotide cyclase"/>
    <property type="match status" value="1"/>
</dbReference>
<comment type="catalytic activity">
    <reaction evidence="2">
        <text>2 GTP = 3',3'-c-di-GMP + 2 diphosphate</text>
        <dbReference type="Rhea" id="RHEA:24898"/>
        <dbReference type="ChEBI" id="CHEBI:33019"/>
        <dbReference type="ChEBI" id="CHEBI:37565"/>
        <dbReference type="ChEBI" id="CHEBI:58805"/>
        <dbReference type="EC" id="2.7.7.65"/>
    </reaction>
</comment>
<evidence type="ECO:0000256" key="1">
    <source>
        <dbReference type="ARBA" id="ARBA00012528"/>
    </source>
</evidence>
<dbReference type="InterPro" id="IPR050469">
    <property type="entry name" value="Diguanylate_Cyclase"/>
</dbReference>
<feature type="domain" description="GGDEF" evidence="4">
    <location>
        <begin position="347"/>
        <end position="477"/>
    </location>
</feature>
<reference evidence="5 6" key="2">
    <citation type="journal article" date="2010" name="Stand. Genomic Sci.">
        <title>Complete genome sequence of Sulfurospirillum deleyianum type strain (5175).</title>
        <authorList>
            <person name="Sikorski J."/>
            <person name="Lapidus A."/>
            <person name="Copeland A."/>
            <person name="Glavina Del Rio T."/>
            <person name="Nolan M."/>
            <person name="Lucas S."/>
            <person name="Chen F."/>
            <person name="Tice H."/>
            <person name="Cheng J.F."/>
            <person name="Saunders E."/>
            <person name="Bruce D."/>
            <person name="Goodwin L."/>
            <person name="Pitluck S."/>
            <person name="Ovchinnikova G."/>
            <person name="Pati A."/>
            <person name="Ivanova N."/>
            <person name="Mavromatis K."/>
            <person name="Chen A."/>
            <person name="Palaniappan K."/>
            <person name="Chain P."/>
            <person name="Land M."/>
            <person name="Hauser L."/>
            <person name="Chang Y.J."/>
            <person name="Jeffries C.D."/>
            <person name="Brettin T."/>
            <person name="Detter J.C."/>
            <person name="Han C."/>
            <person name="Rohde M."/>
            <person name="Lang E."/>
            <person name="Spring S."/>
            <person name="Goker M."/>
            <person name="Bristow J."/>
            <person name="Eisen J.A."/>
            <person name="Markowitz V."/>
            <person name="Hugenholtz P."/>
            <person name="Kyrpides N.C."/>
            <person name="Klenk H.P."/>
        </authorList>
    </citation>
    <scope>NUCLEOTIDE SEQUENCE [LARGE SCALE GENOMIC DNA]</scope>
    <source>
        <strain evidence="6">ATCC 51133 / DSM 6946 / 5175</strain>
    </source>
</reference>
<dbReference type="EC" id="2.7.7.65" evidence="1"/>
<name>D1B521_SULD5</name>
<organism evidence="5 6">
    <name type="scientific">Sulfurospirillum deleyianum (strain ATCC 51133 / DSM 6946 / 5175)</name>
    <dbReference type="NCBI Taxonomy" id="525898"/>
    <lineage>
        <taxon>Bacteria</taxon>
        <taxon>Pseudomonadati</taxon>
        <taxon>Campylobacterota</taxon>
        <taxon>Epsilonproteobacteria</taxon>
        <taxon>Campylobacterales</taxon>
        <taxon>Sulfurospirillaceae</taxon>
        <taxon>Sulfurospirillum</taxon>
    </lineage>
</organism>
<dbReference type="AlphaFoldDB" id="D1B521"/>
<dbReference type="InterPro" id="IPR043128">
    <property type="entry name" value="Rev_trsase/Diguanyl_cyclase"/>
</dbReference>
<protein>
    <recommendedName>
        <fullName evidence="1">diguanylate cyclase</fullName>
        <ecNumber evidence="1">2.7.7.65</ecNumber>
    </recommendedName>
</protein>
<keyword evidence="3" id="KW-1133">Transmembrane helix</keyword>
<dbReference type="NCBIfam" id="TIGR00254">
    <property type="entry name" value="GGDEF"/>
    <property type="match status" value="1"/>
</dbReference>
<evidence type="ECO:0000313" key="5">
    <source>
        <dbReference type="EMBL" id="ACZ13191.1"/>
    </source>
</evidence>
<dbReference type="FunFam" id="3.30.70.270:FF:000001">
    <property type="entry name" value="Diguanylate cyclase domain protein"/>
    <property type="match status" value="1"/>
</dbReference>
<keyword evidence="6" id="KW-1185">Reference proteome</keyword>
<reference evidence="6" key="1">
    <citation type="submission" date="2009-11" db="EMBL/GenBank/DDBJ databases">
        <title>The complete genome of Sulfurospirillum deleyianum DSM 6946.</title>
        <authorList>
            <consortium name="US DOE Joint Genome Institute (JGI-PGF)"/>
            <person name="Lucas S."/>
            <person name="Copeland A."/>
            <person name="Lapidus A."/>
            <person name="Glavina del Rio T."/>
            <person name="Dalin E."/>
            <person name="Tice H."/>
            <person name="Bruce D."/>
            <person name="Goodwin L."/>
            <person name="Pitluck S."/>
            <person name="Kyrpides N."/>
            <person name="Mavromatis K."/>
            <person name="Ivanova N."/>
            <person name="Ovchinnikova G."/>
            <person name="Munk A.C."/>
            <person name="Lu M."/>
            <person name="Brettin T."/>
            <person name="Detter J.C."/>
            <person name="Han C."/>
            <person name="Tapia R."/>
            <person name="Larimer F."/>
            <person name="Land M."/>
            <person name="Hauser L."/>
            <person name="Markowitz V."/>
            <person name="Cheng J.F."/>
            <person name="Hugenholtz P."/>
            <person name="Woyke T."/>
            <person name="Wu D."/>
            <person name="Aumann P."/>
            <person name="Schneider S."/>
            <person name="Lang E."/>
            <person name="Spring S."/>
            <person name="Klenk H.P."/>
            <person name="Eisen J.A."/>
        </authorList>
    </citation>
    <scope>NUCLEOTIDE SEQUENCE [LARGE SCALE GENOMIC DNA]</scope>
    <source>
        <strain evidence="6">ATCC 51133 / DSM 6946 / 5175</strain>
    </source>
</reference>
<dbReference type="PROSITE" id="PS50887">
    <property type="entry name" value="GGDEF"/>
    <property type="match status" value="1"/>
</dbReference>
<dbReference type="OrthoDB" id="9812260at2"/>
<dbReference type="InterPro" id="IPR029787">
    <property type="entry name" value="Nucleotide_cyclase"/>
</dbReference>
<dbReference type="GO" id="GO:0052621">
    <property type="term" value="F:diguanylate cyclase activity"/>
    <property type="evidence" value="ECO:0007669"/>
    <property type="project" value="UniProtKB-EC"/>
</dbReference>
<dbReference type="GO" id="GO:0043709">
    <property type="term" value="P:cell adhesion involved in single-species biofilm formation"/>
    <property type="evidence" value="ECO:0007669"/>
    <property type="project" value="TreeGrafter"/>
</dbReference>
<dbReference type="GO" id="GO:1902201">
    <property type="term" value="P:negative regulation of bacterial-type flagellum-dependent cell motility"/>
    <property type="evidence" value="ECO:0007669"/>
    <property type="project" value="TreeGrafter"/>
</dbReference>
<gene>
    <name evidence="5" type="ordered locus">Sdel_2179</name>
</gene>
<dbReference type="STRING" id="525898.Sdel_2179"/>
<dbReference type="eggNOG" id="COG2199">
    <property type="taxonomic scope" value="Bacteria"/>
</dbReference>
<dbReference type="HOGENOM" id="CLU_029518_0_0_7"/>
<dbReference type="EMBL" id="CP001816">
    <property type="protein sequence ID" value="ACZ13191.1"/>
    <property type="molecule type" value="Genomic_DNA"/>
</dbReference>
<evidence type="ECO:0000256" key="3">
    <source>
        <dbReference type="SAM" id="Phobius"/>
    </source>
</evidence>
<proteinExistence type="predicted"/>
<dbReference type="RefSeq" id="WP_012857936.1">
    <property type="nucleotide sequence ID" value="NC_013512.1"/>
</dbReference>
<feature type="transmembrane region" description="Helical" evidence="3">
    <location>
        <begin position="7"/>
        <end position="28"/>
    </location>
</feature>
<dbReference type="SMART" id="SM00267">
    <property type="entry name" value="GGDEF"/>
    <property type="match status" value="1"/>
</dbReference>